<dbReference type="InterPro" id="IPR013325">
    <property type="entry name" value="RNA_pol_sigma_r2"/>
</dbReference>
<dbReference type="GO" id="GO:0006352">
    <property type="term" value="P:DNA-templated transcription initiation"/>
    <property type="evidence" value="ECO:0007669"/>
    <property type="project" value="InterPro"/>
</dbReference>
<name>A0A518CC30_9BACT</name>
<dbReference type="Gene3D" id="1.10.10.10">
    <property type="entry name" value="Winged helix-like DNA-binding domain superfamily/Winged helix DNA-binding domain"/>
    <property type="match status" value="1"/>
</dbReference>
<feature type="domain" description="RNA polymerase sigma-70 region 2" evidence="6">
    <location>
        <begin position="34"/>
        <end position="97"/>
    </location>
</feature>
<dbReference type="Pfam" id="PF04542">
    <property type="entry name" value="Sigma70_r2"/>
    <property type="match status" value="1"/>
</dbReference>
<evidence type="ECO:0000259" key="7">
    <source>
        <dbReference type="Pfam" id="PF08281"/>
    </source>
</evidence>
<keyword evidence="5" id="KW-0804">Transcription</keyword>
<dbReference type="PANTHER" id="PTHR43133:SF8">
    <property type="entry name" value="RNA POLYMERASE SIGMA FACTOR HI_1459-RELATED"/>
    <property type="match status" value="1"/>
</dbReference>
<comment type="similarity">
    <text evidence="1">Belongs to the sigma-70 factor family. ECF subfamily.</text>
</comment>
<dbReference type="Gene3D" id="1.10.1740.10">
    <property type="match status" value="1"/>
</dbReference>
<dbReference type="InterPro" id="IPR013249">
    <property type="entry name" value="RNA_pol_sigma70_r4_t2"/>
</dbReference>
<dbReference type="GO" id="GO:0016987">
    <property type="term" value="F:sigma factor activity"/>
    <property type="evidence" value="ECO:0007669"/>
    <property type="project" value="UniProtKB-KW"/>
</dbReference>
<dbReference type="GO" id="GO:0003677">
    <property type="term" value="F:DNA binding"/>
    <property type="evidence" value="ECO:0007669"/>
    <property type="project" value="UniProtKB-KW"/>
</dbReference>
<evidence type="ECO:0000256" key="4">
    <source>
        <dbReference type="ARBA" id="ARBA00023125"/>
    </source>
</evidence>
<dbReference type="Proteomes" id="UP000318626">
    <property type="component" value="Chromosome"/>
</dbReference>
<evidence type="ECO:0000256" key="1">
    <source>
        <dbReference type="ARBA" id="ARBA00010641"/>
    </source>
</evidence>
<dbReference type="PANTHER" id="PTHR43133">
    <property type="entry name" value="RNA POLYMERASE ECF-TYPE SIGMA FACTO"/>
    <property type="match status" value="1"/>
</dbReference>
<keyword evidence="4" id="KW-0238">DNA-binding</keyword>
<keyword evidence="3" id="KW-0731">Sigma factor</keyword>
<evidence type="ECO:0000313" key="8">
    <source>
        <dbReference type="EMBL" id="QDU76777.1"/>
    </source>
</evidence>
<feature type="domain" description="RNA polymerase sigma factor 70 region 4 type 2" evidence="7">
    <location>
        <begin position="125"/>
        <end position="176"/>
    </location>
</feature>
<organism evidence="8 9">
    <name type="scientific">Bremerella volcania</name>
    <dbReference type="NCBI Taxonomy" id="2527984"/>
    <lineage>
        <taxon>Bacteria</taxon>
        <taxon>Pseudomonadati</taxon>
        <taxon>Planctomycetota</taxon>
        <taxon>Planctomycetia</taxon>
        <taxon>Pirellulales</taxon>
        <taxon>Pirellulaceae</taxon>
        <taxon>Bremerella</taxon>
    </lineage>
</organism>
<evidence type="ECO:0000259" key="6">
    <source>
        <dbReference type="Pfam" id="PF04542"/>
    </source>
</evidence>
<dbReference type="AlphaFoldDB" id="A0A518CC30"/>
<dbReference type="SUPFAM" id="SSF88659">
    <property type="entry name" value="Sigma3 and sigma4 domains of RNA polymerase sigma factors"/>
    <property type="match status" value="1"/>
</dbReference>
<sequence length="185" mass="21217">MVSSRNMSIDIENQSEAALVAGLRSGDQAAFRTLYEQFGKRLELFVKNRCPNEADDLIQQTWLKVWNSRDRFEGGKLGAWIITIARNTIYDHFRKAKPEPLANESIVIAEMATQSLRLEQEEELAQLRDCSQQLPETSQRIVREFYNGVPGEKIAAAEDIERSTVYTRVHRALASLRKCMEQKRA</sequence>
<keyword evidence="2" id="KW-0805">Transcription regulation</keyword>
<dbReference type="EMBL" id="CP036289">
    <property type="protein sequence ID" value="QDU76777.1"/>
    <property type="molecule type" value="Genomic_DNA"/>
</dbReference>
<dbReference type="KEGG" id="bvo:Pan97_38340"/>
<gene>
    <name evidence="8" type="primary">sigX</name>
    <name evidence="8" type="ORF">Pan97_38340</name>
</gene>
<dbReference type="OrthoDB" id="9795666at2"/>
<evidence type="ECO:0000313" key="9">
    <source>
        <dbReference type="Proteomes" id="UP000318626"/>
    </source>
</evidence>
<evidence type="ECO:0000256" key="5">
    <source>
        <dbReference type="ARBA" id="ARBA00023163"/>
    </source>
</evidence>
<dbReference type="InterPro" id="IPR007627">
    <property type="entry name" value="RNA_pol_sigma70_r2"/>
</dbReference>
<accession>A0A518CC30</accession>
<dbReference type="InterPro" id="IPR013324">
    <property type="entry name" value="RNA_pol_sigma_r3/r4-like"/>
</dbReference>
<reference evidence="9" key="1">
    <citation type="submission" date="2019-02" db="EMBL/GenBank/DDBJ databases">
        <title>Deep-cultivation of Planctomycetes and their phenomic and genomic characterization uncovers novel biology.</title>
        <authorList>
            <person name="Wiegand S."/>
            <person name="Jogler M."/>
            <person name="Boedeker C."/>
            <person name="Pinto D."/>
            <person name="Vollmers J."/>
            <person name="Rivas-Marin E."/>
            <person name="Kohn T."/>
            <person name="Peeters S.H."/>
            <person name="Heuer A."/>
            <person name="Rast P."/>
            <person name="Oberbeckmann S."/>
            <person name="Bunk B."/>
            <person name="Jeske O."/>
            <person name="Meyerdierks A."/>
            <person name="Storesund J.E."/>
            <person name="Kallscheuer N."/>
            <person name="Luecker S."/>
            <person name="Lage O.M."/>
            <person name="Pohl T."/>
            <person name="Merkel B.J."/>
            <person name="Hornburger P."/>
            <person name="Mueller R.-W."/>
            <person name="Bruemmer F."/>
            <person name="Labrenz M."/>
            <person name="Spormann A.M."/>
            <person name="Op den Camp H."/>
            <person name="Overmann J."/>
            <person name="Amann R."/>
            <person name="Jetten M.S.M."/>
            <person name="Mascher T."/>
            <person name="Medema M.H."/>
            <person name="Devos D.P."/>
            <person name="Kaster A.-K."/>
            <person name="Ovreas L."/>
            <person name="Rohde M."/>
            <person name="Galperin M.Y."/>
            <person name="Jogler C."/>
        </authorList>
    </citation>
    <scope>NUCLEOTIDE SEQUENCE [LARGE SCALE GENOMIC DNA]</scope>
    <source>
        <strain evidence="9">Pan97</strain>
    </source>
</reference>
<evidence type="ECO:0000256" key="2">
    <source>
        <dbReference type="ARBA" id="ARBA00023015"/>
    </source>
</evidence>
<dbReference type="InterPro" id="IPR039425">
    <property type="entry name" value="RNA_pol_sigma-70-like"/>
</dbReference>
<dbReference type="InterPro" id="IPR014284">
    <property type="entry name" value="RNA_pol_sigma-70_dom"/>
</dbReference>
<dbReference type="Pfam" id="PF08281">
    <property type="entry name" value="Sigma70_r4_2"/>
    <property type="match status" value="1"/>
</dbReference>
<dbReference type="InterPro" id="IPR036388">
    <property type="entry name" value="WH-like_DNA-bd_sf"/>
</dbReference>
<keyword evidence="9" id="KW-1185">Reference proteome</keyword>
<dbReference type="NCBIfam" id="TIGR02937">
    <property type="entry name" value="sigma70-ECF"/>
    <property type="match status" value="1"/>
</dbReference>
<evidence type="ECO:0000256" key="3">
    <source>
        <dbReference type="ARBA" id="ARBA00023082"/>
    </source>
</evidence>
<proteinExistence type="inferred from homology"/>
<dbReference type="SUPFAM" id="SSF88946">
    <property type="entry name" value="Sigma2 domain of RNA polymerase sigma factors"/>
    <property type="match status" value="1"/>
</dbReference>
<protein>
    <submittedName>
        <fullName evidence="8">RNA polymerase sigma factor SigX</fullName>
    </submittedName>
</protein>